<name>A0ABS2NV18_9BACI</name>
<protein>
    <recommendedName>
        <fullName evidence="3">Transposase</fullName>
    </recommendedName>
</protein>
<proteinExistence type="predicted"/>
<comment type="caution">
    <text evidence="1">The sequence shown here is derived from an EMBL/GenBank/DDBJ whole genome shotgun (WGS) entry which is preliminary data.</text>
</comment>
<evidence type="ECO:0000313" key="2">
    <source>
        <dbReference type="Proteomes" id="UP000737402"/>
    </source>
</evidence>
<keyword evidence="2" id="KW-1185">Reference proteome</keyword>
<reference evidence="1 2" key="1">
    <citation type="submission" date="2021-01" db="EMBL/GenBank/DDBJ databases">
        <title>Genomic Encyclopedia of Type Strains, Phase IV (KMG-IV): sequencing the most valuable type-strain genomes for metagenomic binning, comparative biology and taxonomic classification.</title>
        <authorList>
            <person name="Goeker M."/>
        </authorList>
    </citation>
    <scope>NUCLEOTIDE SEQUENCE [LARGE SCALE GENOMIC DNA]</scope>
    <source>
        <strain evidence="1 2">DSM 25879</strain>
    </source>
</reference>
<evidence type="ECO:0008006" key="3">
    <source>
        <dbReference type="Google" id="ProtNLM"/>
    </source>
</evidence>
<dbReference type="EMBL" id="JAFBED010000001">
    <property type="protein sequence ID" value="MBM7618506.1"/>
    <property type="molecule type" value="Genomic_DNA"/>
</dbReference>
<evidence type="ECO:0000313" key="1">
    <source>
        <dbReference type="EMBL" id="MBM7618506.1"/>
    </source>
</evidence>
<gene>
    <name evidence="1" type="ORF">JOC95_000348</name>
</gene>
<sequence>MEEVFSHYSKEIKGRFYGTVNTEIISRMLEIAADVLEPSASEW</sequence>
<accession>A0ABS2NV18</accession>
<dbReference type="Proteomes" id="UP000737402">
    <property type="component" value="Unassembled WGS sequence"/>
</dbReference>
<organism evidence="1 2">
    <name type="scientific">Sutcliffiella tianshenii</name>
    <dbReference type="NCBI Taxonomy" id="1463404"/>
    <lineage>
        <taxon>Bacteria</taxon>
        <taxon>Bacillati</taxon>
        <taxon>Bacillota</taxon>
        <taxon>Bacilli</taxon>
        <taxon>Bacillales</taxon>
        <taxon>Bacillaceae</taxon>
        <taxon>Sutcliffiella</taxon>
    </lineage>
</organism>